<evidence type="ECO:0000313" key="3">
    <source>
        <dbReference type="Proteomes" id="UP001194468"/>
    </source>
</evidence>
<name>A0AAD4BXA3_BOLED</name>
<comment type="caution">
    <text evidence="2">The sequence shown here is derived from an EMBL/GenBank/DDBJ whole genome shotgun (WGS) entry which is preliminary data.</text>
</comment>
<evidence type="ECO:0000313" key="2">
    <source>
        <dbReference type="EMBL" id="KAF8442204.1"/>
    </source>
</evidence>
<proteinExistence type="predicted"/>
<organism evidence="2 3">
    <name type="scientific">Boletus edulis BED1</name>
    <dbReference type="NCBI Taxonomy" id="1328754"/>
    <lineage>
        <taxon>Eukaryota</taxon>
        <taxon>Fungi</taxon>
        <taxon>Dikarya</taxon>
        <taxon>Basidiomycota</taxon>
        <taxon>Agaricomycotina</taxon>
        <taxon>Agaricomycetes</taxon>
        <taxon>Agaricomycetidae</taxon>
        <taxon>Boletales</taxon>
        <taxon>Boletineae</taxon>
        <taxon>Boletaceae</taxon>
        <taxon>Boletoideae</taxon>
        <taxon>Boletus</taxon>
    </lineage>
</organism>
<keyword evidence="3" id="KW-1185">Reference proteome</keyword>
<dbReference type="EMBL" id="WHUW01000009">
    <property type="protein sequence ID" value="KAF8442204.1"/>
    <property type="molecule type" value="Genomic_DNA"/>
</dbReference>
<accession>A0AAD4BXA3</accession>
<feature type="compositionally biased region" description="Basic residues" evidence="1">
    <location>
        <begin position="69"/>
        <end position="86"/>
    </location>
</feature>
<reference evidence="2" key="1">
    <citation type="submission" date="2019-10" db="EMBL/GenBank/DDBJ databases">
        <authorList>
            <consortium name="DOE Joint Genome Institute"/>
            <person name="Kuo A."/>
            <person name="Miyauchi S."/>
            <person name="Kiss E."/>
            <person name="Drula E."/>
            <person name="Kohler A."/>
            <person name="Sanchez-Garcia M."/>
            <person name="Andreopoulos B."/>
            <person name="Barry K.W."/>
            <person name="Bonito G."/>
            <person name="Buee M."/>
            <person name="Carver A."/>
            <person name="Chen C."/>
            <person name="Cichocki N."/>
            <person name="Clum A."/>
            <person name="Culley D."/>
            <person name="Crous P.W."/>
            <person name="Fauchery L."/>
            <person name="Girlanda M."/>
            <person name="Hayes R."/>
            <person name="Keri Z."/>
            <person name="LaButti K."/>
            <person name="Lipzen A."/>
            <person name="Lombard V."/>
            <person name="Magnuson J."/>
            <person name="Maillard F."/>
            <person name="Morin E."/>
            <person name="Murat C."/>
            <person name="Nolan M."/>
            <person name="Ohm R."/>
            <person name="Pangilinan J."/>
            <person name="Pereira M."/>
            <person name="Perotto S."/>
            <person name="Peter M."/>
            <person name="Riley R."/>
            <person name="Sitrit Y."/>
            <person name="Stielow B."/>
            <person name="Szollosi G."/>
            <person name="Zifcakova L."/>
            <person name="Stursova M."/>
            <person name="Spatafora J.W."/>
            <person name="Tedersoo L."/>
            <person name="Vaario L.-M."/>
            <person name="Yamada A."/>
            <person name="Yan M."/>
            <person name="Wang P."/>
            <person name="Xu J."/>
            <person name="Bruns T."/>
            <person name="Baldrian P."/>
            <person name="Vilgalys R."/>
            <person name="Henrissat B."/>
            <person name="Grigoriev I.V."/>
            <person name="Hibbett D."/>
            <person name="Nagy L.G."/>
            <person name="Martin F.M."/>
        </authorList>
    </citation>
    <scope>NUCLEOTIDE SEQUENCE</scope>
    <source>
        <strain evidence="2">BED1</strain>
    </source>
</reference>
<dbReference type="AlphaFoldDB" id="A0AAD4BXA3"/>
<dbReference type="Proteomes" id="UP001194468">
    <property type="component" value="Unassembled WGS sequence"/>
</dbReference>
<gene>
    <name evidence="2" type="ORF">L210DRAFT_3199653</name>
</gene>
<reference evidence="2" key="2">
    <citation type="journal article" date="2020" name="Nat. Commun.">
        <title>Large-scale genome sequencing of mycorrhizal fungi provides insights into the early evolution of symbiotic traits.</title>
        <authorList>
            <person name="Miyauchi S."/>
            <person name="Kiss E."/>
            <person name="Kuo A."/>
            <person name="Drula E."/>
            <person name="Kohler A."/>
            <person name="Sanchez-Garcia M."/>
            <person name="Morin E."/>
            <person name="Andreopoulos B."/>
            <person name="Barry K.W."/>
            <person name="Bonito G."/>
            <person name="Buee M."/>
            <person name="Carver A."/>
            <person name="Chen C."/>
            <person name="Cichocki N."/>
            <person name="Clum A."/>
            <person name="Culley D."/>
            <person name="Crous P.W."/>
            <person name="Fauchery L."/>
            <person name="Girlanda M."/>
            <person name="Hayes R.D."/>
            <person name="Keri Z."/>
            <person name="LaButti K."/>
            <person name="Lipzen A."/>
            <person name="Lombard V."/>
            <person name="Magnuson J."/>
            <person name="Maillard F."/>
            <person name="Murat C."/>
            <person name="Nolan M."/>
            <person name="Ohm R.A."/>
            <person name="Pangilinan J."/>
            <person name="Pereira M.F."/>
            <person name="Perotto S."/>
            <person name="Peter M."/>
            <person name="Pfister S."/>
            <person name="Riley R."/>
            <person name="Sitrit Y."/>
            <person name="Stielow J.B."/>
            <person name="Szollosi G."/>
            <person name="Zifcakova L."/>
            <person name="Stursova M."/>
            <person name="Spatafora J.W."/>
            <person name="Tedersoo L."/>
            <person name="Vaario L.M."/>
            <person name="Yamada A."/>
            <person name="Yan M."/>
            <person name="Wang P."/>
            <person name="Xu J."/>
            <person name="Bruns T."/>
            <person name="Baldrian P."/>
            <person name="Vilgalys R."/>
            <person name="Dunand C."/>
            <person name="Henrissat B."/>
            <person name="Grigoriev I.V."/>
            <person name="Hibbett D."/>
            <person name="Nagy L.G."/>
            <person name="Martin F.M."/>
        </authorList>
    </citation>
    <scope>NUCLEOTIDE SEQUENCE</scope>
    <source>
        <strain evidence="2">BED1</strain>
    </source>
</reference>
<protein>
    <submittedName>
        <fullName evidence="2">Uncharacterized protein</fullName>
    </submittedName>
</protein>
<evidence type="ECO:0000256" key="1">
    <source>
        <dbReference type="SAM" id="MobiDB-lite"/>
    </source>
</evidence>
<sequence length="214" mass="24038">MPLVTHWTDVVTAPRHRSSMTNMEPHLTSEGTVIPTLASHGSTSDAFDSGVGAFLSWVRFDRPRQSPSTRRRRRATSHTAPRGHHSRLMRIGRRGGGATSLALHWTVLDALPRVLRVRDDPHRDVSSDDIHDLIPSIGLEIRMRCMGTACRRSVTRRRVGYLLDGYEARRGVFGCIARSLKRLQIGRFVCFDHERRGMALLSKNGTICVGETTF</sequence>
<feature type="region of interest" description="Disordered" evidence="1">
    <location>
        <begin position="64"/>
        <end position="86"/>
    </location>
</feature>